<comment type="cofactor">
    <cofactor evidence="6">
        <name>Co(2+)</name>
        <dbReference type="ChEBI" id="CHEBI:48828"/>
    </cofactor>
    <cofactor evidence="6">
        <name>Zn(2+)</name>
        <dbReference type="ChEBI" id="CHEBI:29105"/>
    </cofactor>
    <cofactor evidence="6">
        <name>Mn(2+)</name>
        <dbReference type="ChEBI" id="CHEBI:29035"/>
    </cofactor>
    <cofactor evidence="6">
        <name>Fe(2+)</name>
        <dbReference type="ChEBI" id="CHEBI:29033"/>
    </cofactor>
    <text evidence="6">Binds 2 divalent metal cations per subunit. Has a high-affinity and a low affinity metal-binding site. The true nature of the physiological cofactor is under debate. The enzyme is active with cobalt, zinc, manganese or divalent iron ions. Most likely, methionine aminopeptidases function as mononuclear Fe(2+)-metalloproteases under physiological conditions, and the catalytically relevant metal-binding site has been assigned to the histidine-containing high-affinity site.</text>
</comment>
<comment type="similarity">
    <text evidence="6">Belongs to the peptidase M24A family. Methionine aminopeptidase type 1 subfamily.</text>
</comment>
<feature type="binding site" evidence="6">
    <location>
        <position position="202"/>
    </location>
    <ligand>
        <name>a divalent metal cation</name>
        <dbReference type="ChEBI" id="CHEBI:60240"/>
        <label>2</label>
        <note>catalytic</note>
    </ligand>
</feature>
<feature type="domain" description="Peptidase M24" evidence="8">
    <location>
        <begin position="11"/>
        <end position="241"/>
    </location>
</feature>
<evidence type="ECO:0000256" key="1">
    <source>
        <dbReference type="ARBA" id="ARBA00002521"/>
    </source>
</evidence>
<dbReference type="NCBIfam" id="TIGR00500">
    <property type="entry name" value="met_pdase_I"/>
    <property type="match status" value="1"/>
</dbReference>
<feature type="binding site" evidence="6">
    <location>
        <position position="234"/>
    </location>
    <ligand>
        <name>a divalent metal cation</name>
        <dbReference type="ChEBI" id="CHEBI:60240"/>
        <label>2</label>
        <note>catalytic</note>
    </ligand>
</feature>
<evidence type="ECO:0000256" key="2">
    <source>
        <dbReference type="ARBA" id="ARBA00022438"/>
    </source>
</evidence>
<sequence length="251" mass="28194">MIYIKNKSEIEKMRKAGAFAAKLLNYLAPFVKAGVSTLELNDIAEDYTKRHGHRSAPLGYKGFPKSICSSINQVVCHGIPKKEDILKDGDIINLDVSPVVDGYIGDTSRTFFVGTPAPEIRQLVEDTERAMWIGIEQVKPGARVDEIGNAIDDFLSPKGYGIVRDLMGHGVGRNFHEEPQIPHFRMGRKLAKIEAGMIFTVEPMVNQGTWEVNFDKLDKWTVRTKDGKWSAQFEHTVLVTEKGYEILTKED</sequence>
<dbReference type="EMBL" id="BFBB01000007">
    <property type="protein sequence ID" value="GBF50824.1"/>
    <property type="molecule type" value="Genomic_DNA"/>
</dbReference>
<reference evidence="9 10" key="1">
    <citation type="submission" date="2018-02" db="EMBL/GenBank/DDBJ databases">
        <title>Novel Leptospira species isolated from soil and water in Japan.</title>
        <authorList>
            <person name="Nakao R."/>
            <person name="Masuzawa T."/>
        </authorList>
    </citation>
    <scope>NUCLEOTIDE SEQUENCE [LARGE SCALE GENOMIC DNA]</scope>
    <source>
        <strain evidence="9 10">YH101</strain>
    </source>
</reference>
<proteinExistence type="inferred from homology"/>
<dbReference type="OrthoDB" id="9802055at2"/>
<keyword evidence="4 6" id="KW-0479">Metal-binding</keyword>
<keyword evidence="3 6" id="KW-0645">Protease</keyword>
<dbReference type="PRINTS" id="PR00599">
    <property type="entry name" value="MAPEPTIDASE"/>
</dbReference>
<feature type="binding site" evidence="6">
    <location>
        <position position="95"/>
    </location>
    <ligand>
        <name>a divalent metal cation</name>
        <dbReference type="ChEBI" id="CHEBI:60240"/>
        <label>1</label>
    </ligand>
</feature>
<feature type="binding site" evidence="6">
    <location>
        <position position="234"/>
    </location>
    <ligand>
        <name>a divalent metal cation</name>
        <dbReference type="ChEBI" id="CHEBI:60240"/>
        <label>1</label>
    </ligand>
</feature>
<dbReference type="SUPFAM" id="SSF55920">
    <property type="entry name" value="Creatinase/aminopeptidase"/>
    <property type="match status" value="1"/>
</dbReference>
<dbReference type="InterPro" id="IPR000994">
    <property type="entry name" value="Pept_M24"/>
</dbReference>
<evidence type="ECO:0000256" key="4">
    <source>
        <dbReference type="ARBA" id="ARBA00022723"/>
    </source>
</evidence>
<dbReference type="CDD" id="cd01086">
    <property type="entry name" value="MetAP1"/>
    <property type="match status" value="1"/>
</dbReference>
<dbReference type="Gene3D" id="3.90.230.10">
    <property type="entry name" value="Creatinase/methionine aminopeptidase superfamily"/>
    <property type="match status" value="1"/>
</dbReference>
<feature type="binding site" evidence="6">
    <location>
        <position position="176"/>
    </location>
    <ligand>
        <name>substrate</name>
    </ligand>
</feature>
<dbReference type="Proteomes" id="UP000245133">
    <property type="component" value="Unassembled WGS sequence"/>
</dbReference>
<dbReference type="GO" id="GO:0046872">
    <property type="term" value="F:metal ion binding"/>
    <property type="evidence" value="ECO:0007669"/>
    <property type="project" value="UniProtKB-UniRule"/>
</dbReference>
<dbReference type="GO" id="GO:0070006">
    <property type="term" value="F:metalloaminopeptidase activity"/>
    <property type="evidence" value="ECO:0007669"/>
    <property type="project" value="UniProtKB-UniRule"/>
</dbReference>
<dbReference type="InterPro" id="IPR002467">
    <property type="entry name" value="Pept_M24A_MAP1"/>
</dbReference>
<evidence type="ECO:0000256" key="7">
    <source>
        <dbReference type="RuleBase" id="RU003653"/>
    </source>
</evidence>
<name>A0A2P2E1T1_9LEPT</name>
<keyword evidence="2 6" id="KW-0031">Aminopeptidase</keyword>
<dbReference type="EC" id="3.4.11.18" evidence="6 7"/>
<evidence type="ECO:0000259" key="8">
    <source>
        <dbReference type="Pfam" id="PF00557"/>
    </source>
</evidence>
<feature type="binding site" evidence="6">
    <location>
        <position position="106"/>
    </location>
    <ligand>
        <name>a divalent metal cation</name>
        <dbReference type="ChEBI" id="CHEBI:60240"/>
        <label>2</label>
        <note>catalytic</note>
    </ligand>
</feature>
<dbReference type="InterPro" id="IPR001714">
    <property type="entry name" value="Pept_M24_MAP"/>
</dbReference>
<gene>
    <name evidence="6 9" type="primary">map</name>
    <name evidence="9" type="ORF">LPTSP4_23510</name>
</gene>
<keyword evidence="10" id="KW-1185">Reference proteome</keyword>
<keyword evidence="5 6" id="KW-0378">Hydrolase</keyword>
<feature type="binding site" evidence="6">
    <location>
        <position position="169"/>
    </location>
    <ligand>
        <name>a divalent metal cation</name>
        <dbReference type="ChEBI" id="CHEBI:60240"/>
        <label>2</label>
        <note>catalytic</note>
    </ligand>
</feature>
<organism evidence="9 10">
    <name type="scientific">Leptospira ryugenii</name>
    <dbReference type="NCBI Taxonomy" id="1917863"/>
    <lineage>
        <taxon>Bacteria</taxon>
        <taxon>Pseudomonadati</taxon>
        <taxon>Spirochaetota</taxon>
        <taxon>Spirochaetia</taxon>
        <taxon>Leptospirales</taxon>
        <taxon>Leptospiraceae</taxon>
        <taxon>Leptospira</taxon>
    </lineage>
</organism>
<feature type="binding site" evidence="6">
    <location>
        <position position="77"/>
    </location>
    <ligand>
        <name>substrate</name>
    </ligand>
</feature>
<dbReference type="PANTHER" id="PTHR43330">
    <property type="entry name" value="METHIONINE AMINOPEPTIDASE"/>
    <property type="match status" value="1"/>
</dbReference>
<evidence type="ECO:0000256" key="6">
    <source>
        <dbReference type="HAMAP-Rule" id="MF_01974"/>
    </source>
</evidence>
<dbReference type="GO" id="GO:0006508">
    <property type="term" value="P:proteolysis"/>
    <property type="evidence" value="ECO:0007669"/>
    <property type="project" value="UniProtKB-KW"/>
</dbReference>
<evidence type="ECO:0000313" key="9">
    <source>
        <dbReference type="EMBL" id="GBF50824.1"/>
    </source>
</evidence>
<evidence type="ECO:0000256" key="3">
    <source>
        <dbReference type="ARBA" id="ARBA00022670"/>
    </source>
</evidence>
<evidence type="ECO:0000256" key="5">
    <source>
        <dbReference type="ARBA" id="ARBA00022801"/>
    </source>
</evidence>
<dbReference type="Pfam" id="PF00557">
    <property type="entry name" value="Peptidase_M24"/>
    <property type="match status" value="1"/>
</dbReference>
<comment type="subunit">
    <text evidence="6">Monomer.</text>
</comment>
<comment type="caution">
    <text evidence="9">The sequence shown here is derived from an EMBL/GenBank/DDBJ whole genome shotgun (WGS) entry which is preliminary data.</text>
</comment>
<comment type="function">
    <text evidence="1 6">Removes the N-terminal methionine from nascent proteins. The N-terminal methionine is often cleaved when the second residue in the primary sequence is small and uncharged (Met-Ala-, Cys, Gly, Pro, Ser, Thr, or Val). Requires deformylation of the N(alpha)-formylated initiator methionine before it can be hydrolyzed.</text>
</comment>
<dbReference type="PANTHER" id="PTHR43330:SF27">
    <property type="entry name" value="METHIONINE AMINOPEPTIDASE"/>
    <property type="match status" value="1"/>
</dbReference>
<dbReference type="InterPro" id="IPR036005">
    <property type="entry name" value="Creatinase/aminopeptidase-like"/>
</dbReference>
<comment type="catalytic activity">
    <reaction evidence="6 7">
        <text>Release of N-terminal amino acids, preferentially methionine, from peptides and arylamides.</text>
        <dbReference type="EC" id="3.4.11.18"/>
    </reaction>
</comment>
<dbReference type="HAMAP" id="MF_01974">
    <property type="entry name" value="MetAP_1"/>
    <property type="match status" value="1"/>
</dbReference>
<protein>
    <recommendedName>
        <fullName evidence="6 7">Methionine aminopeptidase</fullName>
        <shortName evidence="6">MAP</shortName>
        <shortName evidence="6">MetAP</shortName>
        <ecNumber evidence="6 7">3.4.11.18</ecNumber>
    </recommendedName>
    <alternativeName>
        <fullName evidence="6">Peptidase M</fullName>
    </alternativeName>
</protein>
<dbReference type="AlphaFoldDB" id="A0A2P2E1T1"/>
<dbReference type="GO" id="GO:0004239">
    <property type="term" value="F:initiator methionyl aminopeptidase activity"/>
    <property type="evidence" value="ECO:0007669"/>
    <property type="project" value="UniProtKB-UniRule"/>
</dbReference>
<dbReference type="GO" id="GO:0005829">
    <property type="term" value="C:cytosol"/>
    <property type="evidence" value="ECO:0007669"/>
    <property type="project" value="TreeGrafter"/>
</dbReference>
<feature type="binding site" evidence="6">
    <location>
        <position position="106"/>
    </location>
    <ligand>
        <name>a divalent metal cation</name>
        <dbReference type="ChEBI" id="CHEBI:60240"/>
        <label>1</label>
    </ligand>
</feature>
<accession>A0A2P2E1T1</accession>
<dbReference type="RefSeq" id="WP_108976885.1">
    <property type="nucleotide sequence ID" value="NZ_BFBB01000007.1"/>
</dbReference>
<evidence type="ECO:0000313" key="10">
    <source>
        <dbReference type="Proteomes" id="UP000245133"/>
    </source>
</evidence>